<keyword evidence="8" id="KW-1185">Reference proteome</keyword>
<dbReference type="GO" id="GO:0016126">
    <property type="term" value="P:sterol biosynthetic process"/>
    <property type="evidence" value="ECO:0000318"/>
    <property type="project" value="GO_Central"/>
</dbReference>
<evidence type="ECO:0000259" key="6">
    <source>
        <dbReference type="Pfam" id="PF04116"/>
    </source>
</evidence>
<gene>
    <name evidence="7" type="ORF">DICPUDRAFT_76017</name>
</gene>
<evidence type="ECO:0000256" key="2">
    <source>
        <dbReference type="ARBA" id="ARBA00022692"/>
    </source>
</evidence>
<keyword evidence="2 5" id="KW-0812">Transmembrane</keyword>
<name>F0ZCC5_DICPU</name>
<evidence type="ECO:0000256" key="5">
    <source>
        <dbReference type="SAM" id="Phobius"/>
    </source>
</evidence>
<dbReference type="GO" id="GO:0000254">
    <property type="term" value="F:C-4 methylsterol oxidase activity"/>
    <property type="evidence" value="ECO:0000318"/>
    <property type="project" value="GO_Central"/>
</dbReference>
<feature type="transmembrane region" description="Helical" evidence="5">
    <location>
        <begin position="72"/>
        <end position="96"/>
    </location>
</feature>
<dbReference type="VEuPathDB" id="AmoebaDB:DICPUDRAFT_76017"/>
<keyword evidence="3 5" id="KW-1133">Transmembrane helix</keyword>
<organism evidence="7 8">
    <name type="scientific">Dictyostelium purpureum</name>
    <name type="common">Slime mold</name>
    <dbReference type="NCBI Taxonomy" id="5786"/>
    <lineage>
        <taxon>Eukaryota</taxon>
        <taxon>Amoebozoa</taxon>
        <taxon>Evosea</taxon>
        <taxon>Eumycetozoa</taxon>
        <taxon>Dictyostelia</taxon>
        <taxon>Dictyosteliales</taxon>
        <taxon>Dictyosteliaceae</taxon>
        <taxon>Dictyostelium</taxon>
    </lineage>
</organism>
<dbReference type="STRING" id="5786.F0ZCC5"/>
<feature type="transmembrane region" description="Helical" evidence="5">
    <location>
        <begin position="25"/>
        <end position="51"/>
    </location>
</feature>
<dbReference type="InterPro" id="IPR006694">
    <property type="entry name" value="Fatty_acid_hydroxylase"/>
</dbReference>
<dbReference type="PANTHER" id="PTHR11863">
    <property type="entry name" value="STEROL DESATURASE"/>
    <property type="match status" value="1"/>
</dbReference>
<reference evidence="8" key="1">
    <citation type="journal article" date="2011" name="Genome Biol.">
        <title>Comparative genomics of the social amoebae Dictyostelium discoideum and Dictyostelium purpureum.</title>
        <authorList>
            <consortium name="US DOE Joint Genome Institute (JGI-PGF)"/>
            <person name="Sucgang R."/>
            <person name="Kuo A."/>
            <person name="Tian X."/>
            <person name="Salerno W."/>
            <person name="Parikh A."/>
            <person name="Feasley C.L."/>
            <person name="Dalin E."/>
            <person name="Tu H."/>
            <person name="Huang E."/>
            <person name="Barry K."/>
            <person name="Lindquist E."/>
            <person name="Shapiro H."/>
            <person name="Bruce D."/>
            <person name="Schmutz J."/>
            <person name="Salamov A."/>
            <person name="Fey P."/>
            <person name="Gaudet P."/>
            <person name="Anjard C."/>
            <person name="Babu M.M."/>
            <person name="Basu S."/>
            <person name="Bushmanova Y."/>
            <person name="van der Wel H."/>
            <person name="Katoh-Kurasawa M."/>
            <person name="Dinh C."/>
            <person name="Coutinho P.M."/>
            <person name="Saito T."/>
            <person name="Elias M."/>
            <person name="Schaap P."/>
            <person name="Kay R.R."/>
            <person name="Henrissat B."/>
            <person name="Eichinger L."/>
            <person name="Rivero F."/>
            <person name="Putnam N.H."/>
            <person name="West C.M."/>
            <person name="Loomis W.F."/>
            <person name="Chisholm R.L."/>
            <person name="Shaulsky G."/>
            <person name="Strassmann J.E."/>
            <person name="Queller D.C."/>
            <person name="Kuspa A."/>
            <person name="Grigoriev I.V."/>
        </authorList>
    </citation>
    <scope>NUCLEOTIDE SEQUENCE [LARGE SCALE GENOMIC DNA]</scope>
    <source>
        <strain evidence="8">QSDP1</strain>
    </source>
</reference>
<sequence length="251" mass="29805">MDSLLNTYIEPTWFSLVNKCTEDNFIFYGTILAHSGSFLLFNMQYILYDLIPYFNKYKIQKNIKNSLNFKKIIFTLFYQVFLDVCFLYFSIPILKYFGFGPRTPLPSLFYFISSLMICVVLDDFFSYFIHRTIHTPFFYKHVHKKHHILTSPDGFSAEYITLYEGLAYGMATFVCTVLFQRHLFSFWAFIIFKVYEIVETHSGYNVPWSPSKLIPFWGGATFHDYHHRNSVGNYASTFTLWDKLFGTYKNK</sequence>
<dbReference type="InParanoid" id="F0ZCC5"/>
<dbReference type="AlphaFoldDB" id="F0ZCC5"/>
<dbReference type="GO" id="GO:0005506">
    <property type="term" value="F:iron ion binding"/>
    <property type="evidence" value="ECO:0007669"/>
    <property type="project" value="InterPro"/>
</dbReference>
<accession>F0ZCC5</accession>
<evidence type="ECO:0000313" key="8">
    <source>
        <dbReference type="Proteomes" id="UP000001064"/>
    </source>
</evidence>
<dbReference type="OrthoDB" id="1658724at2759"/>
<dbReference type="InterPro" id="IPR050307">
    <property type="entry name" value="Sterol_Desaturase_Related"/>
</dbReference>
<keyword evidence="4 5" id="KW-0472">Membrane</keyword>
<feature type="transmembrane region" description="Helical" evidence="5">
    <location>
        <begin position="108"/>
        <end position="129"/>
    </location>
</feature>
<dbReference type="GeneID" id="10502122"/>
<dbReference type="KEGG" id="dpp:DICPUDRAFT_76017"/>
<dbReference type="Pfam" id="PF04116">
    <property type="entry name" value="FA_hydroxylase"/>
    <property type="match status" value="1"/>
</dbReference>
<dbReference type="Proteomes" id="UP000001064">
    <property type="component" value="Unassembled WGS sequence"/>
</dbReference>
<evidence type="ECO:0000313" key="7">
    <source>
        <dbReference type="EMBL" id="EGC38421.1"/>
    </source>
</evidence>
<feature type="domain" description="Fatty acid hydroxylase" evidence="6">
    <location>
        <begin position="116"/>
        <end position="247"/>
    </location>
</feature>
<dbReference type="RefSeq" id="XP_003285082.1">
    <property type="nucleotide sequence ID" value="XM_003285034.1"/>
</dbReference>
<evidence type="ECO:0000256" key="3">
    <source>
        <dbReference type="ARBA" id="ARBA00022989"/>
    </source>
</evidence>
<protein>
    <recommendedName>
        <fullName evidence="6">Fatty acid hydroxylase domain-containing protein</fullName>
    </recommendedName>
</protein>
<evidence type="ECO:0000256" key="4">
    <source>
        <dbReference type="ARBA" id="ARBA00023136"/>
    </source>
</evidence>
<evidence type="ECO:0000256" key="1">
    <source>
        <dbReference type="ARBA" id="ARBA00004370"/>
    </source>
</evidence>
<comment type="subcellular location">
    <subcellularLocation>
        <location evidence="1">Membrane</location>
    </subcellularLocation>
</comment>
<dbReference type="eggNOG" id="KOG0873">
    <property type="taxonomic scope" value="Eukaryota"/>
</dbReference>
<dbReference type="EMBL" id="GL870977">
    <property type="protein sequence ID" value="EGC38421.1"/>
    <property type="molecule type" value="Genomic_DNA"/>
</dbReference>
<proteinExistence type="predicted"/>
<dbReference type="OMA" id="VIHELCY"/>
<dbReference type="GO" id="GO:0005789">
    <property type="term" value="C:endoplasmic reticulum membrane"/>
    <property type="evidence" value="ECO:0000318"/>
    <property type="project" value="GO_Central"/>
</dbReference>